<dbReference type="RefSeq" id="WP_127079363.1">
    <property type="nucleotide sequence ID" value="NZ_RSCL01000002.1"/>
</dbReference>
<dbReference type="EMBL" id="RSCL01000002">
    <property type="protein sequence ID" value="RUT08885.1"/>
    <property type="molecule type" value="Genomic_DNA"/>
</dbReference>
<evidence type="ECO:0000313" key="1">
    <source>
        <dbReference type="EMBL" id="RUT08885.1"/>
    </source>
</evidence>
<dbReference type="AlphaFoldDB" id="A0A3S1ATS5"/>
<gene>
    <name evidence="1" type="ORF">DSM106972_009380</name>
</gene>
<evidence type="ECO:0000313" key="2">
    <source>
        <dbReference type="Proteomes" id="UP000271624"/>
    </source>
</evidence>
<organism evidence="1 2">
    <name type="scientific">Dulcicalothrix desertica PCC 7102</name>
    <dbReference type="NCBI Taxonomy" id="232991"/>
    <lineage>
        <taxon>Bacteria</taxon>
        <taxon>Bacillati</taxon>
        <taxon>Cyanobacteriota</taxon>
        <taxon>Cyanophyceae</taxon>
        <taxon>Nostocales</taxon>
        <taxon>Calotrichaceae</taxon>
        <taxon>Dulcicalothrix</taxon>
    </lineage>
</organism>
<sequence>MIETEIYSKSVLIEDIERFNEIAGESNYAYWLYCFFGALKKGISVDYILAGFKLASKFQPDYHCFHDLNEDAWFTDEAVERLVDIGNAMKWEEKKYLSIWKDCGKLEGLIDMILHIDWQHYAYDIKNEYLYFYLFAIDLYCDDAQVKLQKAKWEFIRGQVDVIDTLLREVEPEFQSQAIKDLKQYYWHWDKIQELELYLPYAHVMVQRLAQPPFSQESHAVKVIISFINYLDTKARDLFLNAPNTSFLHLEQACHLDNNTWLIAEGIEAITKYLSDFSLQCFINYPNKLFKIAKLLGSLSTPISESIVKTFSNHPIITQDITILSLKDAYDFINSQCNTKFSNPIPRKIRDYLQGKRSLSEQQINRGLGVIYKQIQLTQLDILENLTLNILKREFDVNPKQENIKHALSMLGTIQRNNRCFRKFLKAYWNNQPNYIITHPLTQTWLKQHSKINLNLWTKGIEYTELVDFRGAVEIKLESEPLEVLKLGTYVGTCLGLGGICSDSAVAVLLDINKQVLYARNKEGIIIARQLVAISSEEELVCFYIYPDGVSASIKKIFREYDIRFAEALGIKLYQNSIGSNYNVENIISESWWDDDAWDFTVDFLAQ</sequence>
<reference evidence="1" key="1">
    <citation type="submission" date="2018-12" db="EMBL/GenBank/DDBJ databases">
        <authorList>
            <person name="Will S."/>
            <person name="Neumann-Schaal M."/>
            <person name="Henke P."/>
        </authorList>
    </citation>
    <scope>NUCLEOTIDE SEQUENCE</scope>
    <source>
        <strain evidence="1">PCC 7102</strain>
    </source>
</reference>
<name>A0A3S1ATS5_9CYAN</name>
<accession>A0A3S1ATS5</accession>
<keyword evidence="2" id="KW-1185">Reference proteome</keyword>
<protein>
    <submittedName>
        <fullName evidence="1">Uncharacterized protein</fullName>
    </submittedName>
</protein>
<dbReference type="Proteomes" id="UP000271624">
    <property type="component" value="Unassembled WGS sequence"/>
</dbReference>
<dbReference type="OrthoDB" id="219295at2"/>
<proteinExistence type="predicted"/>
<reference evidence="1" key="2">
    <citation type="journal article" date="2019" name="Genome Biol. Evol.">
        <title>Day and night: Metabolic profiles and evolutionary relationships of six axenic non-marine cyanobacteria.</title>
        <authorList>
            <person name="Will S.E."/>
            <person name="Henke P."/>
            <person name="Boedeker C."/>
            <person name="Huang S."/>
            <person name="Brinkmann H."/>
            <person name="Rohde M."/>
            <person name="Jarek M."/>
            <person name="Friedl T."/>
            <person name="Seufert S."/>
            <person name="Schumacher M."/>
            <person name="Overmann J."/>
            <person name="Neumann-Schaal M."/>
            <person name="Petersen J."/>
        </authorList>
    </citation>
    <scope>NUCLEOTIDE SEQUENCE [LARGE SCALE GENOMIC DNA]</scope>
    <source>
        <strain evidence="1">PCC 7102</strain>
    </source>
</reference>
<comment type="caution">
    <text evidence="1">The sequence shown here is derived from an EMBL/GenBank/DDBJ whole genome shotgun (WGS) entry which is preliminary data.</text>
</comment>